<comment type="catalytic activity">
    <reaction evidence="9">
        <text>(S)-malate = fumarate + H2O</text>
        <dbReference type="Rhea" id="RHEA:12460"/>
        <dbReference type="ChEBI" id="CHEBI:15377"/>
        <dbReference type="ChEBI" id="CHEBI:15589"/>
        <dbReference type="ChEBI" id="CHEBI:29806"/>
        <dbReference type="EC" id="4.2.1.2"/>
    </reaction>
    <physiologicalReaction direction="left-to-right" evidence="9">
        <dbReference type="Rhea" id="RHEA:12461"/>
    </physiologicalReaction>
    <physiologicalReaction direction="right-to-left" evidence="9">
        <dbReference type="Rhea" id="RHEA:12462"/>
    </physiologicalReaction>
</comment>
<keyword evidence="4" id="KW-0805">Transcription regulation</keyword>
<dbReference type="FunFam" id="1.10.40.30:FF:000002">
    <property type="entry name" value="Fumarate hydratase class II"/>
    <property type="match status" value="1"/>
</dbReference>
<keyword evidence="6" id="KW-0804">Transcription</keyword>
<dbReference type="GO" id="GO:0005634">
    <property type="term" value="C:nucleus"/>
    <property type="evidence" value="ECO:0007669"/>
    <property type="project" value="UniProtKB-SubCell"/>
</dbReference>
<comment type="caution">
    <text evidence="13">The sequence shown here is derived from an EMBL/GenBank/DDBJ whole genome shotgun (WGS) entry which is preliminary data.</text>
</comment>
<evidence type="ECO:0000256" key="7">
    <source>
        <dbReference type="ARBA" id="ARBA00023239"/>
    </source>
</evidence>
<organism evidence="13 14">
    <name type="scientific">Linum tenue</name>
    <dbReference type="NCBI Taxonomy" id="586396"/>
    <lineage>
        <taxon>Eukaryota</taxon>
        <taxon>Viridiplantae</taxon>
        <taxon>Streptophyta</taxon>
        <taxon>Embryophyta</taxon>
        <taxon>Tracheophyta</taxon>
        <taxon>Spermatophyta</taxon>
        <taxon>Magnoliopsida</taxon>
        <taxon>eudicotyledons</taxon>
        <taxon>Gunneridae</taxon>
        <taxon>Pentapetalae</taxon>
        <taxon>rosids</taxon>
        <taxon>fabids</taxon>
        <taxon>Malpighiales</taxon>
        <taxon>Linaceae</taxon>
        <taxon>Linum</taxon>
    </lineage>
</organism>
<evidence type="ECO:0000256" key="11">
    <source>
        <dbReference type="SAM" id="MobiDB-lite"/>
    </source>
</evidence>
<dbReference type="GO" id="GO:0005739">
    <property type="term" value="C:mitochondrion"/>
    <property type="evidence" value="ECO:0007669"/>
    <property type="project" value="TreeGrafter"/>
</dbReference>
<dbReference type="Pfam" id="PF10415">
    <property type="entry name" value="FumaraseC_C"/>
    <property type="match status" value="1"/>
</dbReference>
<dbReference type="GO" id="GO:0006106">
    <property type="term" value="P:fumarate metabolic process"/>
    <property type="evidence" value="ECO:0007669"/>
    <property type="project" value="InterPro"/>
</dbReference>
<dbReference type="PANTHER" id="PTHR11444">
    <property type="entry name" value="ASPARTATEAMMONIA/ARGININOSUCCINATE/ADENYLOSUCCINATE LYASE"/>
    <property type="match status" value="1"/>
</dbReference>
<reference evidence="13" key="1">
    <citation type="submission" date="2022-08" db="EMBL/GenBank/DDBJ databases">
        <authorList>
            <person name="Gutierrez-Valencia J."/>
        </authorList>
    </citation>
    <scope>NUCLEOTIDE SEQUENCE</scope>
</reference>
<evidence type="ECO:0000256" key="6">
    <source>
        <dbReference type="ARBA" id="ARBA00023163"/>
    </source>
</evidence>
<dbReference type="Gene3D" id="1.10.40.30">
    <property type="entry name" value="Fumarase/aspartase (C-terminal domain)"/>
    <property type="match status" value="1"/>
</dbReference>
<dbReference type="InterPro" id="IPR022761">
    <property type="entry name" value="Fumarate_lyase_N"/>
</dbReference>
<evidence type="ECO:0000256" key="3">
    <source>
        <dbReference type="ARBA" id="ARBA00012921"/>
    </source>
</evidence>
<dbReference type="InterPro" id="IPR000362">
    <property type="entry name" value="Fumarate_lyase_fam"/>
</dbReference>
<dbReference type="PANTHER" id="PTHR11444:SF1">
    <property type="entry name" value="FUMARATE HYDRATASE, MITOCHONDRIAL"/>
    <property type="match status" value="1"/>
</dbReference>
<dbReference type="InterPro" id="IPR005677">
    <property type="entry name" value="Fum_hydII"/>
</dbReference>
<dbReference type="AlphaFoldDB" id="A0AAV0GUA5"/>
<dbReference type="PROSITE" id="PS50217">
    <property type="entry name" value="BZIP"/>
    <property type="match status" value="1"/>
</dbReference>
<keyword evidence="10" id="KW-0175">Coiled coil</keyword>
<dbReference type="GO" id="GO:0006099">
    <property type="term" value="P:tricarboxylic acid cycle"/>
    <property type="evidence" value="ECO:0007669"/>
    <property type="project" value="InterPro"/>
</dbReference>
<dbReference type="HAMAP" id="MF_00743">
    <property type="entry name" value="FumaraseC"/>
    <property type="match status" value="1"/>
</dbReference>
<dbReference type="SMART" id="SM00338">
    <property type="entry name" value="BRLZ"/>
    <property type="match status" value="1"/>
</dbReference>
<feature type="compositionally biased region" description="Acidic residues" evidence="11">
    <location>
        <begin position="164"/>
        <end position="173"/>
    </location>
</feature>
<dbReference type="CDD" id="cd14702">
    <property type="entry name" value="bZIP_plant_GBF1"/>
    <property type="match status" value="1"/>
</dbReference>
<dbReference type="FunFam" id="1.20.5.170:FF:000020">
    <property type="entry name" value="BZIP transcription factor"/>
    <property type="match status" value="1"/>
</dbReference>
<comment type="similarity">
    <text evidence="2">Belongs to the class-II fumarase/aspartase family. Fumarase subfamily.</text>
</comment>
<dbReference type="InterPro" id="IPR024083">
    <property type="entry name" value="Fumarase/histidase_N"/>
</dbReference>
<keyword evidence="14" id="KW-1185">Reference proteome</keyword>
<keyword evidence="8" id="KW-0539">Nucleus</keyword>
<feature type="region of interest" description="Disordered" evidence="11">
    <location>
        <begin position="140"/>
        <end position="185"/>
    </location>
</feature>
<dbReference type="Gene3D" id="1.20.200.10">
    <property type="entry name" value="Fumarase/aspartase (Central domain)"/>
    <property type="match status" value="2"/>
</dbReference>
<dbReference type="SUPFAM" id="SSF57959">
    <property type="entry name" value="Leucine zipper domain"/>
    <property type="match status" value="1"/>
</dbReference>
<dbReference type="GO" id="GO:0004333">
    <property type="term" value="F:fumarate hydratase activity"/>
    <property type="evidence" value="ECO:0007669"/>
    <property type="project" value="UniProtKB-EC"/>
</dbReference>
<dbReference type="PRINTS" id="PR00149">
    <property type="entry name" value="FUMRATELYASE"/>
</dbReference>
<dbReference type="Gene3D" id="1.20.5.170">
    <property type="match status" value="1"/>
</dbReference>
<sequence length="853" mass="91933">MEEQKPGGMNQIAGGMIGKEESFDQSASPQPAPPRYPTTAAAADYLLRDEKIGGIVQGLHREASCFASEIEGFFGDIYPDDLTCFTFKTPHSMDGFAACDGGLTDSFLWSHSSSNTNVNPRQYSHSVSIDAQSSICVGSPTSAKPNVREIEPKVTWSGSSPEPSNEDEEDAEIEAGPCEQSTNPAVDVKRVRRMVSNRESARRSRRRKQAHLAELELQVEQLTGENATMYKQLSDAAQQYREAGTNHRVLKSGVEALRAKVKLAEDMVARGSFTCSMNMLLQNNNNNNIQPDAVTVAPPQVMNNHVNLNHHHHHHRMAANVSPSITVRGGEEVSYGGGGGGAGGGGVSVGSASLNNDVISETGVLGRDKWTQSPHTTFSTNGPDLGAGYEPVVVPSIAIAIIAPRSLHTLLQQPSNGFREERDTFGPIQVPADKLWGAQTQRSLQNFEIGGERERMPEPIIRAFGILKKCAAKVNMEYGLDPAIAKAIMQAAQEVADGMLNEHFPLVIWQTGSGTQSNMNANEVIANRAAEILGHKRGEKYVHPNDHVNRSQSSNDTFPTVMHIAAAMEINSRLLPNLKTLYATVHTKSIEFKDIVKIGRTHTQDATPLTLGQEFSGYSTQLQYGIDRVTCSLPRMYKLAQGGTAVGTGLNTKRGGHAAHDAFVECSGALNTIATSLMKIANDIRFLGSGPRCGLGELVLPENEPGSSIMPGKVNPTQCEALTMVCAQVMGNHVAITIGGSNGHFELNVFKPMIASDLLHSVRLLGDASASFEKNCVKGIQANKERISKLLHESLMLVTSLNPKIGYDNAAALAKLAHKEGLTLKEAALKLAVLTSDEFDQLVVPEKMIGPSD</sequence>
<dbReference type="PROSITE" id="PS00163">
    <property type="entry name" value="FUMARATE_LYASES"/>
    <property type="match status" value="1"/>
</dbReference>
<dbReference type="GO" id="GO:0003700">
    <property type="term" value="F:DNA-binding transcription factor activity"/>
    <property type="evidence" value="ECO:0007669"/>
    <property type="project" value="InterPro"/>
</dbReference>
<evidence type="ECO:0000256" key="9">
    <source>
        <dbReference type="ARBA" id="ARBA00051302"/>
    </source>
</evidence>
<evidence type="ECO:0000256" key="1">
    <source>
        <dbReference type="ARBA" id="ARBA00004123"/>
    </source>
</evidence>
<name>A0AAV0GUA5_9ROSI</name>
<feature type="coiled-coil region" evidence="10">
    <location>
        <begin position="198"/>
        <end position="232"/>
    </location>
</feature>
<dbReference type="Proteomes" id="UP001154282">
    <property type="component" value="Unassembled WGS sequence"/>
</dbReference>
<dbReference type="InterPro" id="IPR004827">
    <property type="entry name" value="bZIP"/>
</dbReference>
<evidence type="ECO:0000313" key="14">
    <source>
        <dbReference type="Proteomes" id="UP001154282"/>
    </source>
</evidence>
<dbReference type="PROSITE" id="PS00036">
    <property type="entry name" value="BZIP_BASIC"/>
    <property type="match status" value="1"/>
</dbReference>
<dbReference type="InterPro" id="IPR046347">
    <property type="entry name" value="bZIP_sf"/>
</dbReference>
<evidence type="ECO:0000259" key="12">
    <source>
        <dbReference type="PROSITE" id="PS50217"/>
    </source>
</evidence>
<evidence type="ECO:0000256" key="5">
    <source>
        <dbReference type="ARBA" id="ARBA00023125"/>
    </source>
</evidence>
<dbReference type="Pfam" id="PF00206">
    <property type="entry name" value="Lyase_1"/>
    <property type="match status" value="2"/>
</dbReference>
<protein>
    <recommendedName>
        <fullName evidence="3">fumarate hydratase</fullName>
        <ecNumber evidence="3">4.2.1.2</ecNumber>
    </recommendedName>
</protein>
<dbReference type="SUPFAM" id="SSF48557">
    <property type="entry name" value="L-aspartase-like"/>
    <property type="match status" value="1"/>
</dbReference>
<dbReference type="Gene3D" id="1.10.275.10">
    <property type="entry name" value="Fumarase/aspartase (N-terminal domain)"/>
    <property type="match status" value="1"/>
</dbReference>
<feature type="domain" description="BZIP" evidence="12">
    <location>
        <begin position="187"/>
        <end position="239"/>
    </location>
</feature>
<gene>
    <name evidence="13" type="ORF">LITE_LOCUS937</name>
</gene>
<dbReference type="EMBL" id="CAMGYJ010000002">
    <property type="protein sequence ID" value="CAI0376271.1"/>
    <property type="molecule type" value="Genomic_DNA"/>
</dbReference>
<dbReference type="FunFam" id="1.10.275.10:FF:000001">
    <property type="entry name" value="Fumarate hydratase, mitochondrial"/>
    <property type="match status" value="1"/>
</dbReference>
<dbReference type="InterPro" id="IPR045314">
    <property type="entry name" value="bZIP_plant_GBF1"/>
</dbReference>
<accession>A0AAV0GUA5</accession>
<evidence type="ECO:0000256" key="8">
    <source>
        <dbReference type="ARBA" id="ARBA00023242"/>
    </source>
</evidence>
<feature type="region of interest" description="Disordered" evidence="11">
    <location>
        <begin position="1"/>
        <end position="40"/>
    </location>
</feature>
<dbReference type="CDD" id="cd01362">
    <property type="entry name" value="Fumarase_classII"/>
    <property type="match status" value="1"/>
</dbReference>
<dbReference type="Pfam" id="PF00170">
    <property type="entry name" value="bZIP_1"/>
    <property type="match status" value="1"/>
</dbReference>
<evidence type="ECO:0000256" key="10">
    <source>
        <dbReference type="SAM" id="Coils"/>
    </source>
</evidence>
<dbReference type="EC" id="4.2.1.2" evidence="3"/>
<dbReference type="GO" id="GO:0006108">
    <property type="term" value="P:malate metabolic process"/>
    <property type="evidence" value="ECO:0007669"/>
    <property type="project" value="UniProtKB-ARBA"/>
</dbReference>
<dbReference type="GO" id="GO:0003677">
    <property type="term" value="F:DNA binding"/>
    <property type="evidence" value="ECO:0007669"/>
    <property type="project" value="UniProtKB-KW"/>
</dbReference>
<dbReference type="InterPro" id="IPR018951">
    <property type="entry name" value="Fumarase_C_C"/>
</dbReference>
<evidence type="ECO:0000256" key="2">
    <source>
        <dbReference type="ARBA" id="ARBA00009084"/>
    </source>
</evidence>
<dbReference type="InterPro" id="IPR008948">
    <property type="entry name" value="L-Aspartase-like"/>
</dbReference>
<dbReference type="GO" id="GO:0051262">
    <property type="term" value="P:protein tetramerization"/>
    <property type="evidence" value="ECO:0007669"/>
    <property type="project" value="UniProtKB-ARBA"/>
</dbReference>
<dbReference type="InterPro" id="IPR020557">
    <property type="entry name" value="Fumarate_lyase_CS"/>
</dbReference>
<evidence type="ECO:0000256" key="4">
    <source>
        <dbReference type="ARBA" id="ARBA00023015"/>
    </source>
</evidence>
<dbReference type="GO" id="GO:0046983">
    <property type="term" value="F:protein dimerization activity"/>
    <property type="evidence" value="ECO:0007669"/>
    <property type="project" value="UniProtKB-ARBA"/>
</dbReference>
<comment type="subcellular location">
    <subcellularLocation>
        <location evidence="1">Nucleus</location>
    </subcellularLocation>
</comment>
<evidence type="ECO:0000313" key="13">
    <source>
        <dbReference type="EMBL" id="CAI0376271.1"/>
    </source>
</evidence>
<keyword evidence="5" id="KW-0238">DNA-binding</keyword>
<keyword evidence="7" id="KW-0456">Lyase</keyword>
<proteinExistence type="inferred from homology"/>